<protein>
    <submittedName>
        <fullName evidence="2">Uncharacterized protein</fullName>
    </submittedName>
</protein>
<reference evidence="2" key="1">
    <citation type="submission" date="2014-11" db="EMBL/GenBank/DDBJ databases">
        <authorList>
            <person name="Amaro Gonzalez C."/>
        </authorList>
    </citation>
    <scope>NUCLEOTIDE SEQUENCE</scope>
</reference>
<evidence type="ECO:0000313" key="2">
    <source>
        <dbReference type="EMBL" id="JAH39748.1"/>
    </source>
</evidence>
<keyword evidence="1" id="KW-0732">Signal</keyword>
<evidence type="ECO:0000256" key="1">
    <source>
        <dbReference type="SAM" id="SignalP"/>
    </source>
</evidence>
<accession>A0A0E9SGZ3</accession>
<dbReference type="AlphaFoldDB" id="A0A0E9SGZ3"/>
<name>A0A0E9SGZ3_ANGAN</name>
<feature type="chain" id="PRO_5002432412" evidence="1">
    <location>
        <begin position="22"/>
        <end position="54"/>
    </location>
</feature>
<sequence length="54" mass="6323">MNNHIWMLLIWLFEIWRFGIPKPMQLVSCSSVVIWMELLVLNTVTAMVTCSNVL</sequence>
<dbReference type="EMBL" id="GBXM01068829">
    <property type="protein sequence ID" value="JAH39748.1"/>
    <property type="molecule type" value="Transcribed_RNA"/>
</dbReference>
<organism evidence="2">
    <name type="scientific">Anguilla anguilla</name>
    <name type="common">European freshwater eel</name>
    <name type="synonym">Muraena anguilla</name>
    <dbReference type="NCBI Taxonomy" id="7936"/>
    <lineage>
        <taxon>Eukaryota</taxon>
        <taxon>Metazoa</taxon>
        <taxon>Chordata</taxon>
        <taxon>Craniata</taxon>
        <taxon>Vertebrata</taxon>
        <taxon>Euteleostomi</taxon>
        <taxon>Actinopterygii</taxon>
        <taxon>Neopterygii</taxon>
        <taxon>Teleostei</taxon>
        <taxon>Anguilliformes</taxon>
        <taxon>Anguillidae</taxon>
        <taxon>Anguilla</taxon>
    </lineage>
</organism>
<reference evidence="2" key="2">
    <citation type="journal article" date="2015" name="Fish Shellfish Immunol.">
        <title>Early steps in the European eel (Anguilla anguilla)-Vibrio vulnificus interaction in the gills: Role of the RtxA13 toxin.</title>
        <authorList>
            <person name="Callol A."/>
            <person name="Pajuelo D."/>
            <person name="Ebbesson L."/>
            <person name="Teles M."/>
            <person name="MacKenzie S."/>
            <person name="Amaro C."/>
        </authorList>
    </citation>
    <scope>NUCLEOTIDE SEQUENCE</scope>
</reference>
<feature type="signal peptide" evidence="1">
    <location>
        <begin position="1"/>
        <end position="21"/>
    </location>
</feature>
<proteinExistence type="predicted"/>